<feature type="compositionally biased region" description="Polar residues" evidence="1">
    <location>
        <begin position="432"/>
        <end position="446"/>
    </location>
</feature>
<evidence type="ECO:0000256" key="1">
    <source>
        <dbReference type="SAM" id="MobiDB-lite"/>
    </source>
</evidence>
<feature type="region of interest" description="Disordered" evidence="1">
    <location>
        <begin position="417"/>
        <end position="450"/>
    </location>
</feature>
<name>A0A0R3W2N0_TAEAS</name>
<feature type="domain" description="Lethal giant larvae homologue 2" evidence="2">
    <location>
        <begin position="89"/>
        <end position="193"/>
    </location>
</feature>
<dbReference type="InterPro" id="IPR013577">
    <property type="entry name" value="LLGL2"/>
</dbReference>
<evidence type="ECO:0000313" key="3">
    <source>
        <dbReference type="WBParaSite" id="TASK_0000410101-mRNA-1"/>
    </source>
</evidence>
<feature type="compositionally biased region" description="Polar residues" evidence="1">
    <location>
        <begin position="620"/>
        <end position="629"/>
    </location>
</feature>
<dbReference type="InterPro" id="IPR015943">
    <property type="entry name" value="WD40/YVTN_repeat-like_dom_sf"/>
</dbReference>
<dbReference type="WBParaSite" id="TASK_0000410101-mRNA-1">
    <property type="protein sequence ID" value="TASK_0000410101-mRNA-1"/>
    <property type="gene ID" value="TASK_0000410101"/>
</dbReference>
<accession>A0A0R3W2N0</accession>
<dbReference type="GO" id="GO:0006893">
    <property type="term" value="P:Golgi to plasma membrane transport"/>
    <property type="evidence" value="ECO:0007669"/>
    <property type="project" value="TreeGrafter"/>
</dbReference>
<feature type="compositionally biased region" description="Low complexity" evidence="1">
    <location>
        <begin position="417"/>
        <end position="431"/>
    </location>
</feature>
<feature type="compositionally biased region" description="Basic and acidic residues" evidence="1">
    <location>
        <begin position="630"/>
        <end position="644"/>
    </location>
</feature>
<dbReference type="PANTHER" id="PTHR10241:SF25">
    <property type="entry name" value="TOMOSYN, ISOFORM C"/>
    <property type="match status" value="1"/>
</dbReference>
<protein>
    <submittedName>
        <fullName evidence="3">LLGL domain-containing protein</fullName>
    </submittedName>
</protein>
<dbReference type="GO" id="GO:0005096">
    <property type="term" value="F:GTPase activator activity"/>
    <property type="evidence" value="ECO:0007669"/>
    <property type="project" value="TreeGrafter"/>
</dbReference>
<dbReference type="AlphaFoldDB" id="A0A0R3W2N0"/>
<dbReference type="Pfam" id="PF08366">
    <property type="entry name" value="LLGL"/>
    <property type="match status" value="1"/>
</dbReference>
<dbReference type="STRING" id="60517.A0A0R3W2N0"/>
<evidence type="ECO:0000259" key="2">
    <source>
        <dbReference type="Pfam" id="PF08366"/>
    </source>
</evidence>
<sequence length="703" mass="76497">LAEHPQDSNRLLIGYTSGLLVLWDLRAKAAEVRFQYHETLYSFAWHWEGKSFISAHSSGTIVTWAVNQPKRPQSVICPHAGDGEVSNSQFAFEPIRCVQWLPTKTGEPIIVFSGGNRRDCLDAVIDDDEGDRATPSITIMRGKRLAVMQMDFSVVTFTTLCTSPYFNETCDPYAVAVLLQQDLVLVDLLTPGCPSFENPYPMDIAVSPVTSCCYVVDCLSDLVPAFYAVGSRGKRALATSRSTIQEGTSEGQTSNDSFSPKKWPIDGGEWGTNLCSYQELIITGHADGSVRFWDASGVNLSPLYKVRTSRYFDRSVMPNTTSLSSRGDNFAPCTTLDQSSCTTPDQIYANAVIEPFAIRHIRFCVESRTLLLAGQRHLCLLSFCRSQSAFEIPVLDIYLQYEEDQALEPSIGTVDETSSLVSSSSGRRGTSQVPTNSTSHSTSPVQVHTEREGKVSVIVRSGIREWSAGYQPSLICRLAAPNLAFSPYEAGMTAYTANPSPISAIALTSATNLFAFGTDGGIAVVDYYQGICLVCAAAPELEDPLVRSRIRSSPRFANSGNGSKTTAAVSITTSAGTSNNQSIHEMLNAQSSQYGSPPSKPAQEMLISMGSSEMAMGTPSRLTALSRGSTRTDLKRAKSQDKYGDTTSQRQSDTSEQSSIDQSVLEGIRTLTFVDMSDRKNGEFGEYADTLINREGVTVPSIF</sequence>
<dbReference type="GO" id="GO:0005886">
    <property type="term" value="C:plasma membrane"/>
    <property type="evidence" value="ECO:0007669"/>
    <property type="project" value="TreeGrafter"/>
</dbReference>
<reference evidence="3" key="1">
    <citation type="submission" date="2016-04" db="UniProtKB">
        <authorList>
            <consortium name="WormBaseParasite"/>
        </authorList>
    </citation>
    <scope>IDENTIFICATION</scope>
</reference>
<organism evidence="3">
    <name type="scientific">Taenia asiatica</name>
    <name type="common">Asian tapeworm</name>
    <dbReference type="NCBI Taxonomy" id="60517"/>
    <lineage>
        <taxon>Eukaryota</taxon>
        <taxon>Metazoa</taxon>
        <taxon>Spiralia</taxon>
        <taxon>Lophotrochozoa</taxon>
        <taxon>Platyhelminthes</taxon>
        <taxon>Cestoda</taxon>
        <taxon>Eucestoda</taxon>
        <taxon>Cyclophyllidea</taxon>
        <taxon>Taeniidae</taxon>
        <taxon>Taenia</taxon>
    </lineage>
</organism>
<dbReference type="InterPro" id="IPR036322">
    <property type="entry name" value="WD40_repeat_dom_sf"/>
</dbReference>
<dbReference type="GO" id="GO:0019905">
    <property type="term" value="F:syntaxin binding"/>
    <property type="evidence" value="ECO:0007669"/>
    <property type="project" value="TreeGrafter"/>
</dbReference>
<dbReference type="Gene3D" id="2.130.10.10">
    <property type="entry name" value="YVTN repeat-like/Quinoprotein amine dehydrogenase"/>
    <property type="match status" value="1"/>
</dbReference>
<feature type="region of interest" description="Disordered" evidence="1">
    <location>
        <begin position="617"/>
        <end position="662"/>
    </location>
</feature>
<feature type="compositionally biased region" description="Polar residues" evidence="1">
    <location>
        <begin position="645"/>
        <end position="662"/>
    </location>
</feature>
<feature type="compositionally biased region" description="Polar residues" evidence="1">
    <location>
        <begin position="239"/>
        <end position="258"/>
    </location>
</feature>
<dbReference type="SUPFAM" id="SSF50978">
    <property type="entry name" value="WD40 repeat-like"/>
    <property type="match status" value="1"/>
</dbReference>
<dbReference type="GO" id="GO:0031201">
    <property type="term" value="C:SNARE complex"/>
    <property type="evidence" value="ECO:0007669"/>
    <property type="project" value="TreeGrafter"/>
</dbReference>
<dbReference type="GO" id="GO:0006887">
    <property type="term" value="P:exocytosis"/>
    <property type="evidence" value="ECO:0007669"/>
    <property type="project" value="TreeGrafter"/>
</dbReference>
<proteinExistence type="predicted"/>
<dbReference type="GO" id="GO:0045159">
    <property type="term" value="F:myosin II binding"/>
    <property type="evidence" value="ECO:0007669"/>
    <property type="project" value="TreeGrafter"/>
</dbReference>
<dbReference type="PANTHER" id="PTHR10241">
    <property type="entry name" value="LETHAL 2 GIANT LARVAE PROTEIN"/>
    <property type="match status" value="1"/>
</dbReference>
<feature type="region of interest" description="Disordered" evidence="1">
    <location>
        <begin position="239"/>
        <end position="261"/>
    </location>
</feature>